<dbReference type="AlphaFoldDB" id="A0AAP4EDC0"/>
<protein>
    <recommendedName>
        <fullName evidence="3">Head fiber protein</fullName>
    </recommendedName>
</protein>
<organism evidence="1 2">
    <name type="scientific">Paenibacillus polymyxa</name>
    <name type="common">Bacillus polymyxa</name>
    <dbReference type="NCBI Taxonomy" id="1406"/>
    <lineage>
        <taxon>Bacteria</taxon>
        <taxon>Bacillati</taxon>
        <taxon>Bacillota</taxon>
        <taxon>Bacilli</taxon>
        <taxon>Bacillales</taxon>
        <taxon>Paenibacillaceae</taxon>
        <taxon>Paenibacillus</taxon>
    </lineage>
</organism>
<proteinExistence type="predicted"/>
<dbReference type="RefSeq" id="WP_279836172.1">
    <property type="nucleotide sequence ID" value="NZ_JARVWT010000016.1"/>
</dbReference>
<accession>A0AAP4EDC0</accession>
<gene>
    <name evidence="1" type="ORF">QDS18_25730</name>
</gene>
<comment type="caution">
    <text evidence="1">The sequence shown here is derived from an EMBL/GenBank/DDBJ whole genome shotgun (WGS) entry which is preliminary data.</text>
</comment>
<reference evidence="1" key="1">
    <citation type="submission" date="2023-04" db="EMBL/GenBank/DDBJ databases">
        <title>Uncovering the Secrets of Slow-Growing Bacteria in Tropical Savanna Soil through Cultivation and Genomic Analysis.</title>
        <authorList>
            <person name="Goncalves O.S."/>
            <person name="Santana M.F."/>
        </authorList>
    </citation>
    <scope>NUCLEOTIDE SEQUENCE</scope>
    <source>
        <strain evidence="1">ANTI</strain>
    </source>
</reference>
<name>A0AAP4EDC0_PAEPO</name>
<dbReference type="EMBL" id="JARVWT010000016">
    <property type="protein sequence ID" value="MDH2334278.1"/>
    <property type="molecule type" value="Genomic_DNA"/>
</dbReference>
<evidence type="ECO:0008006" key="3">
    <source>
        <dbReference type="Google" id="ProtNLM"/>
    </source>
</evidence>
<dbReference type="Proteomes" id="UP001229409">
    <property type="component" value="Unassembled WGS sequence"/>
</dbReference>
<sequence>MSYLTKNHATPDKLTIGGEIAIVGDGKITKDGVAVNLGGSAQLADGSVTAAKLANGAVTVAKLDSSLTSTLNGKLTATKAAAVPDTAATDAAGVLAELRDLKTKLRAAGILA</sequence>
<evidence type="ECO:0000313" key="2">
    <source>
        <dbReference type="Proteomes" id="UP001229409"/>
    </source>
</evidence>
<evidence type="ECO:0000313" key="1">
    <source>
        <dbReference type="EMBL" id="MDH2334278.1"/>
    </source>
</evidence>